<evidence type="ECO:0000256" key="6">
    <source>
        <dbReference type="PROSITE-ProRule" id="PRU00433"/>
    </source>
</evidence>
<evidence type="ECO:0000256" key="7">
    <source>
        <dbReference type="SAM" id="SignalP"/>
    </source>
</evidence>
<keyword evidence="5 6" id="KW-0408">Iron</keyword>
<feature type="signal peptide" evidence="7">
    <location>
        <begin position="1"/>
        <end position="20"/>
    </location>
</feature>
<evidence type="ECO:0000313" key="9">
    <source>
        <dbReference type="EMBL" id="SMC55378.1"/>
    </source>
</evidence>
<dbReference type="GO" id="GO:0020037">
    <property type="term" value="F:heme binding"/>
    <property type="evidence" value="ECO:0007669"/>
    <property type="project" value="InterPro"/>
</dbReference>
<dbReference type="Proteomes" id="UP000192330">
    <property type="component" value="Unassembled WGS sequence"/>
</dbReference>
<evidence type="ECO:0000256" key="4">
    <source>
        <dbReference type="ARBA" id="ARBA00022982"/>
    </source>
</evidence>
<dbReference type="STRING" id="1387277.SAMN06295998_102378"/>
<dbReference type="EMBL" id="FWYD01000002">
    <property type="protein sequence ID" value="SMC55378.1"/>
    <property type="molecule type" value="Genomic_DNA"/>
</dbReference>
<sequence length="140" mass="15149">MFKTVICTAFATLLPLAVMAESHSMAGDAEKGEKVFRKCQACHDVGEDAKSKVGPVLNNIMGRQIASVEDFKYSKVLAEMGEAGDVWTPEALAAFLEKPRDFAKGTKMSFAGLRKEEDRADVIAFLASHSDETEATDEGS</sequence>
<dbReference type="InterPro" id="IPR009056">
    <property type="entry name" value="Cyt_c-like_dom"/>
</dbReference>
<evidence type="ECO:0000256" key="3">
    <source>
        <dbReference type="ARBA" id="ARBA00022723"/>
    </source>
</evidence>
<keyword evidence="3 6" id="KW-0479">Metal-binding</keyword>
<dbReference type="PRINTS" id="PR00604">
    <property type="entry name" value="CYTCHRMECIAB"/>
</dbReference>
<keyword evidence="1" id="KW-0813">Transport</keyword>
<organism evidence="9 10">
    <name type="scientific">Primorskyibacter flagellatus</name>
    <dbReference type="NCBI Taxonomy" id="1387277"/>
    <lineage>
        <taxon>Bacteria</taxon>
        <taxon>Pseudomonadati</taxon>
        <taxon>Pseudomonadota</taxon>
        <taxon>Alphaproteobacteria</taxon>
        <taxon>Rhodobacterales</taxon>
        <taxon>Roseobacteraceae</taxon>
        <taxon>Primorskyibacter</taxon>
    </lineage>
</organism>
<protein>
    <submittedName>
        <fullName evidence="9">Cytochrome c</fullName>
    </submittedName>
</protein>
<dbReference type="RefSeq" id="WP_084350801.1">
    <property type="nucleotide sequence ID" value="NZ_FWYD01000002.1"/>
</dbReference>
<evidence type="ECO:0000256" key="1">
    <source>
        <dbReference type="ARBA" id="ARBA00022448"/>
    </source>
</evidence>
<name>A0A1W2A515_9RHOB</name>
<gene>
    <name evidence="9" type="ORF">SAMN06295998_102378</name>
</gene>
<accession>A0A1W2A515</accession>
<evidence type="ECO:0000256" key="2">
    <source>
        <dbReference type="ARBA" id="ARBA00022617"/>
    </source>
</evidence>
<proteinExistence type="predicted"/>
<dbReference type="InterPro" id="IPR002327">
    <property type="entry name" value="Cyt_c_1A/1B"/>
</dbReference>
<feature type="domain" description="Cytochrome c" evidence="8">
    <location>
        <begin position="27"/>
        <end position="130"/>
    </location>
</feature>
<keyword evidence="10" id="KW-1185">Reference proteome</keyword>
<dbReference type="PROSITE" id="PS51007">
    <property type="entry name" value="CYTC"/>
    <property type="match status" value="1"/>
</dbReference>
<keyword evidence="7" id="KW-0732">Signal</keyword>
<dbReference type="OrthoDB" id="9805828at2"/>
<feature type="chain" id="PRO_5012258345" evidence="7">
    <location>
        <begin position="21"/>
        <end position="140"/>
    </location>
</feature>
<dbReference type="Gene3D" id="1.10.760.10">
    <property type="entry name" value="Cytochrome c-like domain"/>
    <property type="match status" value="1"/>
</dbReference>
<evidence type="ECO:0000256" key="5">
    <source>
        <dbReference type="ARBA" id="ARBA00023004"/>
    </source>
</evidence>
<dbReference type="SUPFAM" id="SSF46626">
    <property type="entry name" value="Cytochrome c"/>
    <property type="match status" value="1"/>
</dbReference>
<keyword evidence="4" id="KW-0249">Electron transport</keyword>
<dbReference type="InterPro" id="IPR036909">
    <property type="entry name" value="Cyt_c-like_dom_sf"/>
</dbReference>
<evidence type="ECO:0000313" key="10">
    <source>
        <dbReference type="Proteomes" id="UP000192330"/>
    </source>
</evidence>
<dbReference type="AlphaFoldDB" id="A0A1W2A515"/>
<evidence type="ECO:0000259" key="8">
    <source>
        <dbReference type="PROSITE" id="PS51007"/>
    </source>
</evidence>
<keyword evidence="2 6" id="KW-0349">Heme</keyword>
<dbReference type="GO" id="GO:0046872">
    <property type="term" value="F:metal ion binding"/>
    <property type="evidence" value="ECO:0007669"/>
    <property type="project" value="UniProtKB-KW"/>
</dbReference>
<reference evidence="9 10" key="1">
    <citation type="submission" date="2017-04" db="EMBL/GenBank/DDBJ databases">
        <authorList>
            <person name="Afonso C.L."/>
            <person name="Miller P.J."/>
            <person name="Scott M.A."/>
            <person name="Spackman E."/>
            <person name="Goraichik I."/>
            <person name="Dimitrov K.M."/>
            <person name="Suarez D.L."/>
            <person name="Swayne D.E."/>
        </authorList>
    </citation>
    <scope>NUCLEOTIDE SEQUENCE [LARGE SCALE GENOMIC DNA]</scope>
    <source>
        <strain evidence="9 10">CGMCC 1.12644</strain>
    </source>
</reference>
<dbReference type="Pfam" id="PF00034">
    <property type="entry name" value="Cytochrom_C"/>
    <property type="match status" value="1"/>
</dbReference>
<dbReference type="GO" id="GO:0009055">
    <property type="term" value="F:electron transfer activity"/>
    <property type="evidence" value="ECO:0007669"/>
    <property type="project" value="InterPro"/>
</dbReference>
<dbReference type="PANTHER" id="PTHR11961">
    <property type="entry name" value="CYTOCHROME C"/>
    <property type="match status" value="1"/>
</dbReference>